<evidence type="ECO:0000313" key="3">
    <source>
        <dbReference type="Proteomes" id="UP000000235"/>
    </source>
</evidence>
<evidence type="ECO:0000313" key="2">
    <source>
        <dbReference type="EMBL" id="ABP53450.1"/>
    </source>
</evidence>
<dbReference type="HOGENOM" id="CLU_1394966_0_0_11"/>
<keyword evidence="3" id="KW-1185">Reference proteome</keyword>
<dbReference type="RefSeq" id="WP_011904884.1">
    <property type="nucleotide sequence ID" value="NC_009380.1"/>
</dbReference>
<dbReference type="Proteomes" id="UP000000235">
    <property type="component" value="Chromosome"/>
</dbReference>
<sequence length="197" mass="21588">MTAVRRPEPTRPPVRLRPAPSIDPPCAEDDPARRPLDGQLALDLFQTGPDPLPRPPGQRRRAGPGPAGPRRAPTRVPATTLVTATPEAIRVAHRFVTTCLEVINGYRAPSQLRRLLDPTRAAELVPELTRATGRAGPVRRRSTRPGTRLRRLRVCEPRDAVVEAAAVLAGPAGWTWAMAIRLEQRRGSWLCTALNVL</sequence>
<dbReference type="Pfam" id="PF20060">
    <property type="entry name" value="DUF6459"/>
    <property type="match status" value="1"/>
</dbReference>
<dbReference type="eggNOG" id="ENOG5033N4H">
    <property type="taxonomic scope" value="Bacteria"/>
</dbReference>
<organism evidence="2 3">
    <name type="scientific">Salinispora tropica (strain ATCC BAA-916 / DSM 44818 / JCM 13857 / NBRC 105044 / CNB-440)</name>
    <dbReference type="NCBI Taxonomy" id="369723"/>
    <lineage>
        <taxon>Bacteria</taxon>
        <taxon>Bacillati</taxon>
        <taxon>Actinomycetota</taxon>
        <taxon>Actinomycetes</taxon>
        <taxon>Micromonosporales</taxon>
        <taxon>Micromonosporaceae</taxon>
        <taxon>Salinispora</taxon>
    </lineage>
</organism>
<dbReference type="InterPro" id="IPR045596">
    <property type="entry name" value="DUF6459"/>
</dbReference>
<feature type="region of interest" description="Disordered" evidence="1">
    <location>
        <begin position="1"/>
        <end position="75"/>
    </location>
</feature>
<evidence type="ECO:0000256" key="1">
    <source>
        <dbReference type="SAM" id="MobiDB-lite"/>
    </source>
</evidence>
<dbReference type="KEGG" id="stp:Strop_0974"/>
<dbReference type="STRING" id="369723.Strop_0974"/>
<dbReference type="AlphaFoldDB" id="A4X3K0"/>
<gene>
    <name evidence="2" type="ordered locus">Strop_0974</name>
</gene>
<accession>A4X3K0</accession>
<reference evidence="3" key="1">
    <citation type="journal article" date="2007" name="Proc. Natl. Acad. Sci. U.S.A.">
        <title>Genome sequencing reveals complex secondary metabolome in the marine actinomycete Salinispora tropica.</title>
        <authorList>
            <person name="Udwary D.W."/>
            <person name="Zeigler L."/>
            <person name="Asolkar R.N."/>
            <person name="Singan V."/>
            <person name="Lapidus A."/>
            <person name="Fenical W."/>
            <person name="Jensen P.R."/>
            <person name="Moore B.S."/>
        </authorList>
    </citation>
    <scope>NUCLEOTIDE SEQUENCE [LARGE SCALE GENOMIC DNA]</scope>
    <source>
        <strain evidence="3">ATCC BAA-916 / DSM 44818 / CNB-440</strain>
    </source>
</reference>
<proteinExistence type="predicted"/>
<evidence type="ECO:0008006" key="4">
    <source>
        <dbReference type="Google" id="ProtNLM"/>
    </source>
</evidence>
<dbReference type="PATRIC" id="fig|369723.5.peg.994"/>
<dbReference type="EMBL" id="CP000667">
    <property type="protein sequence ID" value="ABP53450.1"/>
    <property type="molecule type" value="Genomic_DNA"/>
</dbReference>
<protein>
    <recommendedName>
        <fullName evidence="4">Alanine, arginine and proline rich protein</fullName>
    </recommendedName>
</protein>
<name>A4X3K0_SALTO</name>